<name>A0ABV7FCK5_9GAMM</name>
<proteinExistence type="inferred from homology"/>
<dbReference type="InterPro" id="IPR002698">
    <property type="entry name" value="FTHF_cligase"/>
</dbReference>
<dbReference type="Gene3D" id="3.40.50.10420">
    <property type="entry name" value="NagB/RpiA/CoA transferase-like"/>
    <property type="match status" value="1"/>
</dbReference>
<evidence type="ECO:0000313" key="6">
    <source>
        <dbReference type="Proteomes" id="UP001595555"/>
    </source>
</evidence>
<dbReference type="RefSeq" id="WP_378115827.1">
    <property type="nucleotide sequence ID" value="NZ_JBHRTF010000002.1"/>
</dbReference>
<keyword evidence="4" id="KW-0479">Metal-binding</keyword>
<sequence length="208" mass="23338">MADSTSLPPSDASSLKQQLRSQLRAARRSLTPAQQQQASLQLLRQLMKVPQFMRAQHIALYIASDGEIDPRPVAQQLWKMEKHTYLPVLRPGKSRDLWFVEFTANSQLTPNRYGIPEPDHRHEHRLPANLLDVVLMPLVGFDAQGARLGMGGGFYDSTFAFKKKKPAGKPYLIGLAHSCQQTEYLPTDSWDIPLFAIATDTGMLTTKP</sequence>
<dbReference type="PANTHER" id="PTHR23407">
    <property type="entry name" value="ATPASE INHIBITOR/5-FORMYLTETRAHYDROFOLATE CYCLO-LIGASE"/>
    <property type="match status" value="1"/>
</dbReference>
<dbReference type="InterPro" id="IPR024185">
    <property type="entry name" value="FTHF_cligase-like_sf"/>
</dbReference>
<evidence type="ECO:0000256" key="4">
    <source>
        <dbReference type="RuleBase" id="RU361279"/>
    </source>
</evidence>
<dbReference type="InterPro" id="IPR037171">
    <property type="entry name" value="NagB/RpiA_transferase-like"/>
</dbReference>
<comment type="cofactor">
    <cofactor evidence="4">
        <name>Mg(2+)</name>
        <dbReference type="ChEBI" id="CHEBI:18420"/>
    </cofactor>
</comment>
<evidence type="ECO:0000256" key="2">
    <source>
        <dbReference type="ARBA" id="ARBA00022741"/>
    </source>
</evidence>
<comment type="similarity">
    <text evidence="1 4">Belongs to the 5-formyltetrahydrofolate cyclo-ligase family.</text>
</comment>
<organism evidence="5 6">
    <name type="scientific">Cellvibrio fontiphilus</name>
    <dbReference type="NCBI Taxonomy" id="1815559"/>
    <lineage>
        <taxon>Bacteria</taxon>
        <taxon>Pseudomonadati</taxon>
        <taxon>Pseudomonadota</taxon>
        <taxon>Gammaproteobacteria</taxon>
        <taxon>Cellvibrionales</taxon>
        <taxon>Cellvibrionaceae</taxon>
        <taxon>Cellvibrio</taxon>
    </lineage>
</organism>
<comment type="catalytic activity">
    <reaction evidence="4">
        <text>(6S)-5-formyl-5,6,7,8-tetrahydrofolate + ATP = (6R)-5,10-methenyltetrahydrofolate + ADP + phosphate</text>
        <dbReference type="Rhea" id="RHEA:10488"/>
        <dbReference type="ChEBI" id="CHEBI:30616"/>
        <dbReference type="ChEBI" id="CHEBI:43474"/>
        <dbReference type="ChEBI" id="CHEBI:57455"/>
        <dbReference type="ChEBI" id="CHEBI:57457"/>
        <dbReference type="ChEBI" id="CHEBI:456216"/>
        <dbReference type="EC" id="6.3.3.2"/>
    </reaction>
</comment>
<keyword evidence="2 4" id="KW-0547">Nucleotide-binding</keyword>
<gene>
    <name evidence="5" type="ORF">ACFODX_02775</name>
</gene>
<dbReference type="EC" id="6.3.3.2" evidence="4"/>
<evidence type="ECO:0000256" key="3">
    <source>
        <dbReference type="ARBA" id="ARBA00022840"/>
    </source>
</evidence>
<keyword evidence="4" id="KW-0460">Magnesium</keyword>
<protein>
    <recommendedName>
        <fullName evidence="4">5-formyltetrahydrofolate cyclo-ligase</fullName>
        <ecNumber evidence="4">6.3.3.2</ecNumber>
    </recommendedName>
</protein>
<dbReference type="GO" id="GO:0030272">
    <property type="term" value="F:5-formyltetrahydrofolate cyclo-ligase activity"/>
    <property type="evidence" value="ECO:0007669"/>
    <property type="project" value="UniProtKB-EC"/>
</dbReference>
<dbReference type="Pfam" id="PF01812">
    <property type="entry name" value="5-FTHF_cyc-lig"/>
    <property type="match status" value="1"/>
</dbReference>
<evidence type="ECO:0000313" key="5">
    <source>
        <dbReference type="EMBL" id="MFC3114463.1"/>
    </source>
</evidence>
<dbReference type="EMBL" id="JBHRTF010000002">
    <property type="protein sequence ID" value="MFC3114463.1"/>
    <property type="molecule type" value="Genomic_DNA"/>
</dbReference>
<keyword evidence="5" id="KW-0436">Ligase</keyword>
<dbReference type="SUPFAM" id="SSF100950">
    <property type="entry name" value="NagB/RpiA/CoA transferase-like"/>
    <property type="match status" value="1"/>
</dbReference>
<comment type="caution">
    <text evidence="5">The sequence shown here is derived from an EMBL/GenBank/DDBJ whole genome shotgun (WGS) entry which is preliminary data.</text>
</comment>
<reference evidence="6" key="1">
    <citation type="journal article" date="2019" name="Int. J. Syst. Evol. Microbiol.">
        <title>The Global Catalogue of Microorganisms (GCM) 10K type strain sequencing project: providing services to taxonomists for standard genome sequencing and annotation.</title>
        <authorList>
            <consortium name="The Broad Institute Genomics Platform"/>
            <consortium name="The Broad Institute Genome Sequencing Center for Infectious Disease"/>
            <person name="Wu L."/>
            <person name="Ma J."/>
        </authorList>
    </citation>
    <scope>NUCLEOTIDE SEQUENCE [LARGE SCALE GENOMIC DNA]</scope>
    <source>
        <strain evidence="6">KCTC 52237</strain>
    </source>
</reference>
<keyword evidence="6" id="KW-1185">Reference proteome</keyword>
<evidence type="ECO:0000256" key="1">
    <source>
        <dbReference type="ARBA" id="ARBA00010638"/>
    </source>
</evidence>
<dbReference type="NCBIfam" id="TIGR02727">
    <property type="entry name" value="MTHFS_bact"/>
    <property type="match status" value="1"/>
</dbReference>
<keyword evidence="3 4" id="KW-0067">ATP-binding</keyword>
<accession>A0ABV7FCK5</accession>
<dbReference type="Proteomes" id="UP001595555">
    <property type="component" value="Unassembled WGS sequence"/>
</dbReference>
<dbReference type="PANTHER" id="PTHR23407:SF1">
    <property type="entry name" value="5-FORMYLTETRAHYDROFOLATE CYCLO-LIGASE"/>
    <property type="match status" value="1"/>
</dbReference>
<dbReference type="PIRSF" id="PIRSF006806">
    <property type="entry name" value="FTHF_cligase"/>
    <property type="match status" value="1"/>
</dbReference>